<dbReference type="GO" id="GO:0005516">
    <property type="term" value="F:calmodulin binding"/>
    <property type="evidence" value="ECO:0007669"/>
    <property type="project" value="InterPro"/>
</dbReference>
<dbReference type="EMBL" id="AGNL01018465">
    <property type="protein sequence ID" value="EJK63051.1"/>
    <property type="molecule type" value="Genomic_DNA"/>
</dbReference>
<feature type="domain" description="Calcium/calmodulin-dependent protein kinase II association-domain" evidence="1">
    <location>
        <begin position="246"/>
        <end position="363"/>
    </location>
</feature>
<dbReference type="InterPro" id="IPR013543">
    <property type="entry name" value="Ca/CaM-dep_prot_kinase-assoc"/>
</dbReference>
<feature type="domain" description="Calcium/calmodulin-dependent protein kinase II association-domain" evidence="1">
    <location>
        <begin position="502"/>
        <end position="620"/>
    </location>
</feature>
<reference evidence="2 3" key="1">
    <citation type="journal article" date="2012" name="Genome Biol.">
        <title>Genome and low-iron response of an oceanic diatom adapted to chronic iron limitation.</title>
        <authorList>
            <person name="Lommer M."/>
            <person name="Specht M."/>
            <person name="Roy A.S."/>
            <person name="Kraemer L."/>
            <person name="Andreson R."/>
            <person name="Gutowska M.A."/>
            <person name="Wolf J."/>
            <person name="Bergner S.V."/>
            <person name="Schilhabel M.B."/>
            <person name="Klostermeier U.C."/>
            <person name="Beiko R.G."/>
            <person name="Rosenstiel P."/>
            <person name="Hippler M."/>
            <person name="Laroche J."/>
        </authorList>
    </citation>
    <scope>NUCLEOTIDE SEQUENCE [LARGE SCALE GENOMIC DNA]</scope>
    <source>
        <strain evidence="2 3">CCMP1005</strain>
    </source>
</reference>
<feature type="domain" description="Calcium/calmodulin-dependent protein kinase II association-domain" evidence="1">
    <location>
        <begin position="374"/>
        <end position="492"/>
    </location>
</feature>
<dbReference type="InterPro" id="IPR011944">
    <property type="entry name" value="Steroid_delta5-4_isomerase"/>
</dbReference>
<gene>
    <name evidence="2" type="ORF">THAOC_16311</name>
</gene>
<dbReference type="AlphaFoldDB" id="K0SPX5"/>
<evidence type="ECO:0000313" key="3">
    <source>
        <dbReference type="Proteomes" id="UP000266841"/>
    </source>
</evidence>
<keyword evidence="3" id="KW-1185">Reference proteome</keyword>
<dbReference type="InterPro" id="IPR032710">
    <property type="entry name" value="NTF2-like_dom_sf"/>
</dbReference>
<feature type="domain" description="Calcium/calmodulin-dependent protein kinase II association-domain" evidence="1">
    <location>
        <begin position="116"/>
        <end position="234"/>
    </location>
</feature>
<sequence length="640" mass="71131">MGRWPRRGGAGVDVPRLLARATTLMSRFLASTRIFRSRAAAHSPSPNNSNMKFSTVAVALSTLSSTQGFSPVAPNRGRSMAQRGVVNVEPSSTELNLFGSKRLFNSPAKVDGDITEKEVKALFELWNQALATGDSRIVASRYTKSPVLLPTVSDVPRTDFASVKDYFDSFLLKQPQGKIIESHVNIGEGWASDVGIYEFTMGATGDKVKGRYSYNYVKEDGIWKIQHHHSSVMPEEIAMGKPITDDEVRGLFSLWNNALATLDPKQVANRYAKTGVLLPTVSDTPRADYGAIEDYFVNFLKLKPQGEILESYVTVGHNWCQDVGIYEFAMGATGKKVKGRYSFIYVYEDGEWKIQHHHSSIMPEGIVTAEPITEKEVRGLFNLWNDALATLDPKKVADRYSKEGVLLPTVSDIPRTDYPGIEDYFTNFLKLKPQGEIESGNIIVGTNWAQDAGIYEFTMGATGAKVKGRYTFVYVFEDGEWKISQHHSSVMPEASKPKEISEEEVKNLFQLWNSALATEDPDAVAKRYASKAVLLPTVSDVPRTDYALIKDYFVGFLKKKPQGEILESNVTIGHNWCQDAGIYEFTMGATGDKVKGRYSFVYVYEDGEWKISHHHSSVMPEAFLGPAPKPAVDAKETVSA</sequence>
<dbReference type="OrthoDB" id="36616at2759"/>
<evidence type="ECO:0000313" key="2">
    <source>
        <dbReference type="EMBL" id="EJK63051.1"/>
    </source>
</evidence>
<dbReference type="Gene3D" id="3.10.450.50">
    <property type="match status" value="4"/>
</dbReference>
<proteinExistence type="predicted"/>
<dbReference type="Proteomes" id="UP000266841">
    <property type="component" value="Unassembled WGS sequence"/>
</dbReference>
<evidence type="ECO:0000259" key="1">
    <source>
        <dbReference type="Pfam" id="PF08332"/>
    </source>
</evidence>
<protein>
    <recommendedName>
        <fullName evidence="1">Calcium/calmodulin-dependent protein kinase II association-domain domain-containing protein</fullName>
    </recommendedName>
</protein>
<dbReference type="NCBIfam" id="TIGR02246">
    <property type="entry name" value="SgcJ/EcaC family oxidoreductase"/>
    <property type="match status" value="3"/>
</dbReference>
<organism evidence="2 3">
    <name type="scientific">Thalassiosira oceanica</name>
    <name type="common">Marine diatom</name>
    <dbReference type="NCBI Taxonomy" id="159749"/>
    <lineage>
        <taxon>Eukaryota</taxon>
        <taxon>Sar</taxon>
        <taxon>Stramenopiles</taxon>
        <taxon>Ochrophyta</taxon>
        <taxon>Bacillariophyta</taxon>
        <taxon>Coscinodiscophyceae</taxon>
        <taxon>Thalassiosirophycidae</taxon>
        <taxon>Thalassiosirales</taxon>
        <taxon>Thalassiosiraceae</taxon>
        <taxon>Thalassiosira</taxon>
    </lineage>
</organism>
<dbReference type="eggNOG" id="ENOG502S0Y2">
    <property type="taxonomic scope" value="Eukaryota"/>
</dbReference>
<dbReference type="SUPFAM" id="SSF54427">
    <property type="entry name" value="NTF2-like"/>
    <property type="match status" value="4"/>
</dbReference>
<dbReference type="GO" id="GO:0004683">
    <property type="term" value="F:calcium/calmodulin-dependent protein kinase activity"/>
    <property type="evidence" value="ECO:0007669"/>
    <property type="project" value="InterPro"/>
</dbReference>
<dbReference type="Pfam" id="PF08332">
    <property type="entry name" value="CaMKII_AD"/>
    <property type="match status" value="4"/>
</dbReference>
<comment type="caution">
    <text evidence="2">The sequence shown here is derived from an EMBL/GenBank/DDBJ whole genome shotgun (WGS) entry which is preliminary data.</text>
</comment>
<name>K0SPX5_THAOC</name>
<accession>K0SPX5</accession>